<dbReference type="GO" id="GO:0052592">
    <property type="term" value="F:oxidoreductase activity, acting on CH or CH2 groups, with an iron-sulfur protein as acceptor"/>
    <property type="evidence" value="ECO:0007669"/>
    <property type="project" value="TreeGrafter"/>
</dbReference>
<protein>
    <submittedName>
        <fullName evidence="5">Coenzyme F420 hydrogenase</fullName>
    </submittedName>
</protein>
<dbReference type="InterPro" id="IPR007525">
    <property type="entry name" value="FrhB_FdhB_C"/>
</dbReference>
<dbReference type="InterPro" id="IPR017900">
    <property type="entry name" value="4Fe4S_Fe_S_CS"/>
</dbReference>
<dbReference type="AlphaFoldDB" id="A0A4V2E3D7"/>
<dbReference type="Pfam" id="PF04432">
    <property type="entry name" value="FrhB_FdhB_C"/>
    <property type="match status" value="1"/>
</dbReference>
<organism evidence="5 6">
    <name type="scientific">Leptolyngbya iicbica LK</name>
    <dbReference type="NCBI Taxonomy" id="2294035"/>
    <lineage>
        <taxon>Bacteria</taxon>
        <taxon>Bacillati</taxon>
        <taxon>Cyanobacteriota</taxon>
        <taxon>Cyanophyceae</taxon>
        <taxon>Leptolyngbyales</taxon>
        <taxon>Leptolyngbyaceae</taxon>
        <taxon>Leptolyngbya group</taxon>
        <taxon>Leptolyngbya</taxon>
        <taxon>Leptolyngbya iicbica</taxon>
    </lineage>
</organism>
<comment type="caution">
    <text evidence="5">The sequence shown here is derived from an EMBL/GenBank/DDBJ whole genome shotgun (WGS) entry which is preliminary data.</text>
</comment>
<keyword evidence="1" id="KW-0479">Metal-binding</keyword>
<gene>
    <name evidence="5" type="ORF">DYY88_02125</name>
</gene>
<name>A0A4V2E3D7_9CYAN</name>
<evidence type="ECO:0000313" key="5">
    <source>
        <dbReference type="EMBL" id="RZM82080.1"/>
    </source>
</evidence>
<keyword evidence="6" id="KW-1185">Reference proteome</keyword>
<dbReference type="Proteomes" id="UP000292459">
    <property type="component" value="Unassembled WGS sequence"/>
</dbReference>
<accession>A0A4V2E3D7</accession>
<dbReference type="RefSeq" id="WP_044150851.1">
    <property type="nucleotide sequence ID" value="NZ_QVFV01000001.1"/>
</dbReference>
<keyword evidence="2" id="KW-0408">Iron</keyword>
<evidence type="ECO:0000256" key="3">
    <source>
        <dbReference type="ARBA" id="ARBA00023014"/>
    </source>
</evidence>
<keyword evidence="3" id="KW-0411">Iron-sulfur</keyword>
<sequence length="473" mass="52433">MNDWDRLQQQVIQPGNCTHCGACVGLCPDLLHFQETDRGPLPHLRRAPQDTDAAELALAWSVCSGRGTPYPDIFQWLHGSLPDDWLLGPYRQVFTGYAAEPGIRRRGASGGVISRMLIHLLETGQVDGAMVLQQGYKTPERATPLIARNREEVLAAAQSVYAVTPTLTLLPEMAAFEGKLAFVGLPEQVATLRMLQAAGHPAAQKVVFVAGPYTGTNMYFGAVRAFLRSQGVSDRLAITSLQWRAGEWPGYLQVEVEDGRVFKAQKFYYNYLIPFYISRNCQIIPDFTNELTDLSVGDAWSPTFESAGGGHSVVVARTPLAVDTLAAMQTQQALELTPIEVSQALAMHGHMLDFKKRGTYIRLDWQQQRGQPIPDFGYRPAVIDRSRYRVERVISGSFAIGRWPLSRWLIARLPLGLVGPAFNTLRKTWKGLSKPTKRKGLGQTQFIVEDASDRWTELTQHASTITGVGHSDS</sequence>
<dbReference type="OrthoDB" id="430408at2"/>
<dbReference type="EMBL" id="QVFV01000001">
    <property type="protein sequence ID" value="RZM82080.1"/>
    <property type="molecule type" value="Genomic_DNA"/>
</dbReference>
<evidence type="ECO:0000256" key="2">
    <source>
        <dbReference type="ARBA" id="ARBA00023004"/>
    </source>
</evidence>
<dbReference type="PROSITE" id="PS00198">
    <property type="entry name" value="4FE4S_FER_1"/>
    <property type="match status" value="1"/>
</dbReference>
<proteinExistence type="predicted"/>
<reference evidence="5 6" key="1">
    <citation type="submission" date="2018-11" db="EMBL/GenBank/DDBJ databases">
        <title>Whole genome sequencing of an environmental sample.</title>
        <authorList>
            <person name="Sarangi A.N."/>
            <person name="Singh D."/>
            <person name="Tripathy S."/>
        </authorList>
    </citation>
    <scope>NUCLEOTIDE SEQUENCE [LARGE SCALE GENOMIC DNA]</scope>
    <source>
        <strain evidence="5 6">Lakshadweep</strain>
    </source>
</reference>
<dbReference type="InterPro" id="IPR007516">
    <property type="entry name" value="Co_F420_Hydgase/DH_bsu_N"/>
</dbReference>
<dbReference type="InterPro" id="IPR017896">
    <property type="entry name" value="4Fe4S_Fe-S-bd"/>
</dbReference>
<evidence type="ECO:0000259" key="4">
    <source>
        <dbReference type="PROSITE" id="PS51379"/>
    </source>
</evidence>
<dbReference type="InterPro" id="IPR045220">
    <property type="entry name" value="FRHB/FDHB/HCAR-like"/>
</dbReference>
<dbReference type="PANTHER" id="PTHR31332:SF0">
    <property type="entry name" value="7-HYDROXYMETHYL CHLOROPHYLL A REDUCTASE, CHLOROPLASTIC"/>
    <property type="match status" value="1"/>
</dbReference>
<dbReference type="PROSITE" id="PS51379">
    <property type="entry name" value="4FE4S_FER_2"/>
    <property type="match status" value="1"/>
</dbReference>
<feature type="domain" description="4Fe-4S ferredoxin-type" evidence="4">
    <location>
        <begin position="8"/>
        <end position="36"/>
    </location>
</feature>
<evidence type="ECO:0000256" key="1">
    <source>
        <dbReference type="ARBA" id="ARBA00022723"/>
    </source>
</evidence>
<dbReference type="Pfam" id="PF04422">
    <property type="entry name" value="FrhB_FdhB_N"/>
    <property type="match status" value="1"/>
</dbReference>
<dbReference type="GO" id="GO:0046872">
    <property type="term" value="F:metal ion binding"/>
    <property type="evidence" value="ECO:0007669"/>
    <property type="project" value="UniProtKB-KW"/>
</dbReference>
<dbReference type="GO" id="GO:0051536">
    <property type="term" value="F:iron-sulfur cluster binding"/>
    <property type="evidence" value="ECO:0007669"/>
    <property type="project" value="UniProtKB-KW"/>
</dbReference>
<evidence type="ECO:0000313" key="6">
    <source>
        <dbReference type="Proteomes" id="UP000292459"/>
    </source>
</evidence>
<dbReference type="PANTHER" id="PTHR31332">
    <property type="entry name" value="7-HYDROXYMETHYL CHLOROPHYLL A REDUCTASE, CHLOROPLASTIC"/>
    <property type="match status" value="1"/>
</dbReference>